<protein>
    <submittedName>
        <fullName evidence="2">Uncharacterized protein</fullName>
    </submittedName>
</protein>
<dbReference type="EMBL" id="MN583270">
    <property type="protein sequence ID" value="QHU24511.1"/>
    <property type="molecule type" value="Genomic_DNA"/>
</dbReference>
<geneLocation type="plasmid" evidence="2">
    <name>pNK546b</name>
</geneLocation>
<proteinExistence type="predicted"/>
<dbReference type="RefSeq" id="WP_023093714.1">
    <property type="nucleotide sequence ID" value="NZ_BSAS01000029.1"/>
</dbReference>
<accession>A0A6C0L1H1</accession>
<keyword evidence="1" id="KW-0812">Transmembrane</keyword>
<dbReference type="AlphaFoldDB" id="A0A6C0L1H1"/>
<feature type="transmembrane region" description="Helical" evidence="1">
    <location>
        <begin position="12"/>
        <end position="31"/>
    </location>
</feature>
<feature type="transmembrane region" description="Helical" evidence="1">
    <location>
        <begin position="37"/>
        <end position="55"/>
    </location>
</feature>
<evidence type="ECO:0000256" key="1">
    <source>
        <dbReference type="SAM" id="Phobius"/>
    </source>
</evidence>
<keyword evidence="1" id="KW-0472">Membrane</keyword>
<keyword evidence="1" id="KW-1133">Transmembrane helix</keyword>
<name>A0A6C0L1H1_PSEAI</name>
<evidence type="ECO:0000313" key="2">
    <source>
        <dbReference type="EMBL" id="QHU24511.1"/>
    </source>
</evidence>
<reference evidence="2" key="1">
    <citation type="submission" date="2019-10" db="EMBL/GenBank/DDBJ databases">
        <title>Extensively Drug-Resistant Pseudomonas aeruginosa ST664 clone carrying KPC-2-encoding megaplasmid in a burn clinic.</title>
        <authorList>
            <person name="Li Z."/>
            <person name="Cai Z."/>
            <person name="Cai Z."/>
            <person name="Zhang Y."/>
            <person name="Fu T."/>
            <person name="Jin Y."/>
            <person name="Cheng Z."/>
            <person name="Jin S."/>
            <person name="Wu W."/>
            <person name="Yang L."/>
            <person name="Bai F."/>
        </authorList>
    </citation>
    <scope>NUCLEOTIDE SEQUENCE</scope>
    <source>
        <strain evidence="2">NK546</strain>
        <plasmid evidence="2">pNK546b</plasmid>
    </source>
</reference>
<sequence length="73" mass="8764">MDLRYLAWVFKGTLVVTLLYVIACLVIWMLLGSQKGWIALVMSVATWLMFFSIHAKDHRVEQRYYNEHRDRFL</sequence>
<keyword evidence="2" id="KW-0614">Plasmid</keyword>
<organism evidence="2">
    <name type="scientific">Pseudomonas aeruginosa</name>
    <dbReference type="NCBI Taxonomy" id="287"/>
    <lineage>
        <taxon>Bacteria</taxon>
        <taxon>Pseudomonadati</taxon>
        <taxon>Pseudomonadota</taxon>
        <taxon>Gammaproteobacteria</taxon>
        <taxon>Pseudomonadales</taxon>
        <taxon>Pseudomonadaceae</taxon>
        <taxon>Pseudomonas</taxon>
    </lineage>
</organism>